<feature type="non-terminal residue" evidence="1">
    <location>
        <position position="1"/>
    </location>
</feature>
<dbReference type="Proteomes" id="UP001302321">
    <property type="component" value="Unassembled WGS sequence"/>
</dbReference>
<gene>
    <name evidence="1" type="ORF">QBC36DRAFT_164641</name>
</gene>
<comment type="caution">
    <text evidence="1">The sequence shown here is derived from an EMBL/GenBank/DDBJ whole genome shotgun (WGS) entry which is preliminary data.</text>
</comment>
<evidence type="ECO:0000313" key="1">
    <source>
        <dbReference type="EMBL" id="KAK4174852.1"/>
    </source>
</evidence>
<name>A0AAN6W612_9PEZI</name>
<reference evidence="1" key="2">
    <citation type="submission" date="2023-05" db="EMBL/GenBank/DDBJ databases">
        <authorList>
            <consortium name="Lawrence Berkeley National Laboratory"/>
            <person name="Steindorff A."/>
            <person name="Hensen N."/>
            <person name="Bonometti L."/>
            <person name="Westerberg I."/>
            <person name="Brannstrom I.O."/>
            <person name="Guillou S."/>
            <person name="Cros-Aarteil S."/>
            <person name="Calhoun S."/>
            <person name="Haridas S."/>
            <person name="Kuo A."/>
            <person name="Mondo S."/>
            <person name="Pangilinan J."/>
            <person name="Riley R."/>
            <person name="Labutti K."/>
            <person name="Andreopoulos B."/>
            <person name="Lipzen A."/>
            <person name="Chen C."/>
            <person name="Yanf M."/>
            <person name="Daum C."/>
            <person name="Ng V."/>
            <person name="Clum A."/>
            <person name="Ohm R."/>
            <person name="Martin F."/>
            <person name="Silar P."/>
            <person name="Natvig D."/>
            <person name="Lalanne C."/>
            <person name="Gautier V."/>
            <person name="Ament-Velasquez S.L."/>
            <person name="Kruys A."/>
            <person name="Hutchinson M.I."/>
            <person name="Powell A.J."/>
            <person name="Barry K."/>
            <person name="Miller A.N."/>
            <person name="Grigoriev I.V."/>
            <person name="Debuchy R."/>
            <person name="Gladieux P."/>
            <person name="Thoren M.H."/>
            <person name="Johannesson H."/>
        </authorList>
    </citation>
    <scope>NUCLEOTIDE SEQUENCE</scope>
    <source>
        <strain evidence="1">CBS 892.96</strain>
    </source>
</reference>
<protein>
    <submittedName>
        <fullName evidence="1">Uncharacterized protein</fullName>
    </submittedName>
</protein>
<proteinExistence type="predicted"/>
<keyword evidence="2" id="KW-1185">Reference proteome</keyword>
<sequence>EVECLQALDNYAPVTELDDTKHFLQTFVDNLPLSGNLTLMSQIVEHARDSPRLRQLRNFLADAIFKPGLKSPAISTAVAPEFKEGIDTHIALAKSESSSRNRQTSLRQRCLVRDNNSCVVTHAYEENYFSTSCIHDRVGALRTPVNCTHILPCNLTEVWDGKCANARKTAVRWWAF</sequence>
<dbReference type="EMBL" id="MU866260">
    <property type="protein sequence ID" value="KAK4174852.1"/>
    <property type="molecule type" value="Genomic_DNA"/>
</dbReference>
<feature type="non-terminal residue" evidence="1">
    <location>
        <position position="176"/>
    </location>
</feature>
<evidence type="ECO:0000313" key="2">
    <source>
        <dbReference type="Proteomes" id="UP001302321"/>
    </source>
</evidence>
<organism evidence="1 2">
    <name type="scientific">Triangularia setosa</name>
    <dbReference type="NCBI Taxonomy" id="2587417"/>
    <lineage>
        <taxon>Eukaryota</taxon>
        <taxon>Fungi</taxon>
        <taxon>Dikarya</taxon>
        <taxon>Ascomycota</taxon>
        <taxon>Pezizomycotina</taxon>
        <taxon>Sordariomycetes</taxon>
        <taxon>Sordariomycetidae</taxon>
        <taxon>Sordariales</taxon>
        <taxon>Podosporaceae</taxon>
        <taxon>Triangularia</taxon>
    </lineage>
</organism>
<accession>A0AAN6W612</accession>
<reference evidence="1" key="1">
    <citation type="journal article" date="2023" name="Mol. Phylogenet. Evol.">
        <title>Genome-scale phylogeny and comparative genomics of the fungal order Sordariales.</title>
        <authorList>
            <person name="Hensen N."/>
            <person name="Bonometti L."/>
            <person name="Westerberg I."/>
            <person name="Brannstrom I.O."/>
            <person name="Guillou S."/>
            <person name="Cros-Aarteil S."/>
            <person name="Calhoun S."/>
            <person name="Haridas S."/>
            <person name="Kuo A."/>
            <person name="Mondo S."/>
            <person name="Pangilinan J."/>
            <person name="Riley R."/>
            <person name="LaButti K."/>
            <person name="Andreopoulos B."/>
            <person name="Lipzen A."/>
            <person name="Chen C."/>
            <person name="Yan M."/>
            <person name="Daum C."/>
            <person name="Ng V."/>
            <person name="Clum A."/>
            <person name="Steindorff A."/>
            <person name="Ohm R.A."/>
            <person name="Martin F."/>
            <person name="Silar P."/>
            <person name="Natvig D.O."/>
            <person name="Lalanne C."/>
            <person name="Gautier V."/>
            <person name="Ament-Velasquez S.L."/>
            <person name="Kruys A."/>
            <person name="Hutchinson M.I."/>
            <person name="Powell A.J."/>
            <person name="Barry K."/>
            <person name="Miller A.N."/>
            <person name="Grigoriev I.V."/>
            <person name="Debuchy R."/>
            <person name="Gladieux P."/>
            <person name="Hiltunen Thoren M."/>
            <person name="Johannesson H."/>
        </authorList>
    </citation>
    <scope>NUCLEOTIDE SEQUENCE</scope>
    <source>
        <strain evidence="1">CBS 892.96</strain>
    </source>
</reference>
<dbReference type="AlphaFoldDB" id="A0AAN6W612"/>